<keyword evidence="2" id="KW-0472">Membrane</keyword>
<name>A0ABN1ZXN9_9ACTN</name>
<evidence type="ECO:0000313" key="4">
    <source>
        <dbReference type="Proteomes" id="UP001500842"/>
    </source>
</evidence>
<keyword evidence="4" id="KW-1185">Reference proteome</keyword>
<dbReference type="EMBL" id="BAAAOR010000007">
    <property type="protein sequence ID" value="GAA1506724.1"/>
    <property type="molecule type" value="Genomic_DNA"/>
</dbReference>
<protein>
    <recommendedName>
        <fullName evidence="5">DUF304 domain-containing protein</fullName>
    </recommendedName>
</protein>
<evidence type="ECO:0008006" key="5">
    <source>
        <dbReference type="Google" id="ProtNLM"/>
    </source>
</evidence>
<sequence>MNRLRRVLEDAVQVELAIWRNLARWIVRRPDAPAGAIQLGYGRLTAPVLWLWIFGSFAEVAALELVLRSIDATWAHVARIPLFVVGMWGALWMLGMAASFSVRRHLVLADRLRIRNGPRFRVDVPLDAVVAVRGVEHEFEGLVRTVYEDDGLLLVGPGHRTNVELALVGPTVLATHDGERLVDRVGFWVDEPREVVRLLQTRLGPGVGPKVSRPASSSVRPPAREPRR</sequence>
<feature type="region of interest" description="Disordered" evidence="1">
    <location>
        <begin position="206"/>
        <end position="228"/>
    </location>
</feature>
<keyword evidence="2" id="KW-1133">Transmembrane helix</keyword>
<dbReference type="RefSeq" id="WP_141005080.1">
    <property type="nucleotide sequence ID" value="NZ_BAAAOR010000007.1"/>
</dbReference>
<organism evidence="3 4">
    <name type="scientific">Nocardioides humi</name>
    <dbReference type="NCBI Taxonomy" id="449461"/>
    <lineage>
        <taxon>Bacteria</taxon>
        <taxon>Bacillati</taxon>
        <taxon>Actinomycetota</taxon>
        <taxon>Actinomycetes</taxon>
        <taxon>Propionibacteriales</taxon>
        <taxon>Nocardioidaceae</taxon>
        <taxon>Nocardioides</taxon>
    </lineage>
</organism>
<evidence type="ECO:0000256" key="2">
    <source>
        <dbReference type="SAM" id="Phobius"/>
    </source>
</evidence>
<feature type="compositionally biased region" description="Low complexity" evidence="1">
    <location>
        <begin position="211"/>
        <end position="221"/>
    </location>
</feature>
<evidence type="ECO:0000256" key="1">
    <source>
        <dbReference type="SAM" id="MobiDB-lite"/>
    </source>
</evidence>
<feature type="transmembrane region" description="Helical" evidence="2">
    <location>
        <begin position="48"/>
        <end position="70"/>
    </location>
</feature>
<proteinExistence type="predicted"/>
<keyword evidence="2" id="KW-0812">Transmembrane</keyword>
<feature type="transmembrane region" description="Helical" evidence="2">
    <location>
        <begin position="82"/>
        <end position="102"/>
    </location>
</feature>
<dbReference type="Proteomes" id="UP001500842">
    <property type="component" value="Unassembled WGS sequence"/>
</dbReference>
<comment type="caution">
    <text evidence="3">The sequence shown here is derived from an EMBL/GenBank/DDBJ whole genome shotgun (WGS) entry which is preliminary data.</text>
</comment>
<reference evidence="3 4" key="1">
    <citation type="journal article" date="2019" name="Int. J. Syst. Evol. Microbiol.">
        <title>The Global Catalogue of Microorganisms (GCM) 10K type strain sequencing project: providing services to taxonomists for standard genome sequencing and annotation.</title>
        <authorList>
            <consortium name="The Broad Institute Genomics Platform"/>
            <consortium name="The Broad Institute Genome Sequencing Center for Infectious Disease"/>
            <person name="Wu L."/>
            <person name="Ma J."/>
        </authorList>
    </citation>
    <scope>NUCLEOTIDE SEQUENCE [LARGE SCALE GENOMIC DNA]</scope>
    <source>
        <strain evidence="3 4">JCM 14942</strain>
    </source>
</reference>
<gene>
    <name evidence="3" type="ORF">GCM10009788_08290</name>
</gene>
<accession>A0ABN1ZXN9</accession>
<evidence type="ECO:0000313" key="3">
    <source>
        <dbReference type="EMBL" id="GAA1506724.1"/>
    </source>
</evidence>